<organism evidence="1 2">
    <name type="scientific">Diversispora epigaea</name>
    <dbReference type="NCBI Taxonomy" id="1348612"/>
    <lineage>
        <taxon>Eukaryota</taxon>
        <taxon>Fungi</taxon>
        <taxon>Fungi incertae sedis</taxon>
        <taxon>Mucoromycota</taxon>
        <taxon>Glomeromycotina</taxon>
        <taxon>Glomeromycetes</taxon>
        <taxon>Diversisporales</taxon>
        <taxon>Diversisporaceae</taxon>
        <taxon>Diversispora</taxon>
    </lineage>
</organism>
<protein>
    <submittedName>
        <fullName evidence="1">Uncharacterized protein</fullName>
    </submittedName>
</protein>
<comment type="caution">
    <text evidence="1">The sequence shown here is derived from an EMBL/GenBank/DDBJ whole genome shotgun (WGS) entry which is preliminary data.</text>
</comment>
<dbReference type="EMBL" id="PQFF01000305">
    <property type="protein sequence ID" value="RHZ62853.1"/>
    <property type="molecule type" value="Genomic_DNA"/>
</dbReference>
<dbReference type="AlphaFoldDB" id="A0A397HNU4"/>
<name>A0A397HNU4_9GLOM</name>
<accession>A0A397HNU4</accession>
<reference evidence="1 2" key="1">
    <citation type="submission" date="2018-08" db="EMBL/GenBank/DDBJ databases">
        <title>Genome and evolution of the arbuscular mycorrhizal fungus Diversispora epigaea (formerly Glomus versiforme) and its bacterial endosymbionts.</title>
        <authorList>
            <person name="Sun X."/>
            <person name="Fei Z."/>
            <person name="Harrison M."/>
        </authorList>
    </citation>
    <scope>NUCLEOTIDE SEQUENCE [LARGE SCALE GENOMIC DNA]</scope>
    <source>
        <strain evidence="1 2">IT104</strain>
    </source>
</reference>
<keyword evidence="2" id="KW-1185">Reference proteome</keyword>
<gene>
    <name evidence="1" type="ORF">Glove_334g72</name>
</gene>
<evidence type="ECO:0000313" key="2">
    <source>
        <dbReference type="Proteomes" id="UP000266861"/>
    </source>
</evidence>
<dbReference type="Proteomes" id="UP000266861">
    <property type="component" value="Unassembled WGS sequence"/>
</dbReference>
<proteinExistence type="predicted"/>
<evidence type="ECO:0000313" key="1">
    <source>
        <dbReference type="EMBL" id="RHZ62853.1"/>
    </source>
</evidence>
<dbReference type="OrthoDB" id="2445810at2759"/>
<sequence length="113" mass="13238">MPLTKVLRAKKQKIKRNTSGKFIFNKHNNNKSDFSTYFEESEESEYDLDEYLKSYIDDSTTTYYRKYGSCGKFTIVTKETNSLTNFFKPINLANNNNEINNETVSFVRIDSDV</sequence>
<dbReference type="STRING" id="1348612.A0A397HNU4"/>